<protein>
    <submittedName>
        <fullName evidence="2">Uncharacterized protein</fullName>
    </submittedName>
</protein>
<keyword evidence="3" id="KW-1185">Reference proteome</keyword>
<sequence>MASKPTNPSPSKDSTLSLTPSRPNSITSITTLVNPERKPPAPPQKDYAAALSALQSRYGTGATPIPFTKPKSTKKQSSSSDSESASTSSTPKSSSSTLRLTTTSSHQSSEASGSTSSSSTFSSSEGHPKKYTLLRSLFKGKAKATQHNFESQLNSEEDERKK</sequence>
<feature type="compositionally biased region" description="Low complexity" evidence="1">
    <location>
        <begin position="75"/>
        <end position="124"/>
    </location>
</feature>
<feature type="compositionally biased region" description="Polar residues" evidence="1">
    <location>
        <begin position="145"/>
        <end position="154"/>
    </location>
</feature>
<proteinExistence type="predicted"/>
<dbReference type="EMBL" id="MU157883">
    <property type="protein sequence ID" value="KAF9525546.1"/>
    <property type="molecule type" value="Genomic_DNA"/>
</dbReference>
<name>A0A9P6EAH6_9AGAR</name>
<evidence type="ECO:0000256" key="1">
    <source>
        <dbReference type="SAM" id="MobiDB-lite"/>
    </source>
</evidence>
<evidence type="ECO:0000313" key="2">
    <source>
        <dbReference type="EMBL" id="KAF9525546.1"/>
    </source>
</evidence>
<feature type="region of interest" description="Disordered" evidence="1">
    <location>
        <begin position="1"/>
        <end position="162"/>
    </location>
</feature>
<feature type="compositionally biased region" description="Polar residues" evidence="1">
    <location>
        <begin position="1"/>
        <end position="33"/>
    </location>
</feature>
<dbReference type="AlphaFoldDB" id="A0A9P6EAH6"/>
<organism evidence="2 3">
    <name type="scientific">Crepidotus variabilis</name>
    <dbReference type="NCBI Taxonomy" id="179855"/>
    <lineage>
        <taxon>Eukaryota</taxon>
        <taxon>Fungi</taxon>
        <taxon>Dikarya</taxon>
        <taxon>Basidiomycota</taxon>
        <taxon>Agaricomycotina</taxon>
        <taxon>Agaricomycetes</taxon>
        <taxon>Agaricomycetidae</taxon>
        <taxon>Agaricales</taxon>
        <taxon>Agaricineae</taxon>
        <taxon>Crepidotaceae</taxon>
        <taxon>Crepidotus</taxon>
    </lineage>
</organism>
<evidence type="ECO:0000313" key="3">
    <source>
        <dbReference type="Proteomes" id="UP000807306"/>
    </source>
</evidence>
<gene>
    <name evidence="2" type="ORF">CPB83DRAFT_909145</name>
</gene>
<dbReference type="Proteomes" id="UP000807306">
    <property type="component" value="Unassembled WGS sequence"/>
</dbReference>
<comment type="caution">
    <text evidence="2">The sequence shown here is derived from an EMBL/GenBank/DDBJ whole genome shotgun (WGS) entry which is preliminary data.</text>
</comment>
<reference evidence="2" key="1">
    <citation type="submission" date="2020-11" db="EMBL/GenBank/DDBJ databases">
        <authorList>
            <consortium name="DOE Joint Genome Institute"/>
            <person name="Ahrendt S."/>
            <person name="Riley R."/>
            <person name="Andreopoulos W."/>
            <person name="Labutti K."/>
            <person name="Pangilinan J."/>
            <person name="Ruiz-Duenas F.J."/>
            <person name="Barrasa J.M."/>
            <person name="Sanchez-Garcia M."/>
            <person name="Camarero S."/>
            <person name="Miyauchi S."/>
            <person name="Serrano A."/>
            <person name="Linde D."/>
            <person name="Babiker R."/>
            <person name="Drula E."/>
            <person name="Ayuso-Fernandez I."/>
            <person name="Pacheco R."/>
            <person name="Padilla G."/>
            <person name="Ferreira P."/>
            <person name="Barriuso J."/>
            <person name="Kellner H."/>
            <person name="Castanera R."/>
            <person name="Alfaro M."/>
            <person name="Ramirez L."/>
            <person name="Pisabarro A.G."/>
            <person name="Kuo A."/>
            <person name="Tritt A."/>
            <person name="Lipzen A."/>
            <person name="He G."/>
            <person name="Yan M."/>
            <person name="Ng V."/>
            <person name="Cullen D."/>
            <person name="Martin F."/>
            <person name="Rosso M.-N."/>
            <person name="Henrissat B."/>
            <person name="Hibbett D."/>
            <person name="Martinez A.T."/>
            <person name="Grigoriev I.V."/>
        </authorList>
    </citation>
    <scope>NUCLEOTIDE SEQUENCE</scope>
    <source>
        <strain evidence="2">CBS 506.95</strain>
    </source>
</reference>
<dbReference type="OrthoDB" id="3063568at2759"/>
<accession>A0A9P6EAH6</accession>